<name>A0A3N3DZM2_9VIBR</name>
<feature type="transmembrane region" description="Helical" evidence="4">
    <location>
        <begin position="459"/>
        <end position="483"/>
    </location>
</feature>
<dbReference type="Proteomes" id="UP000278792">
    <property type="component" value="Unassembled WGS sequence"/>
</dbReference>
<dbReference type="AlphaFoldDB" id="A0A3N3DZM2"/>
<dbReference type="EMBL" id="RKIK01000029">
    <property type="protein sequence ID" value="ROV59967.1"/>
    <property type="molecule type" value="Genomic_DNA"/>
</dbReference>
<dbReference type="Pfam" id="PF12801">
    <property type="entry name" value="Fer4_5"/>
    <property type="match status" value="2"/>
</dbReference>
<reference evidence="6 7" key="1">
    <citation type="submission" date="2018-11" db="EMBL/GenBank/DDBJ databases">
        <title>Vibrio ponticus strain CAIM 1751 pathogenic for the snapper Lutjanus guttatus.</title>
        <authorList>
            <person name="Soto-Rodriguez S."/>
            <person name="Lozano-Olvera R."/>
            <person name="Gomez-Gil B."/>
        </authorList>
    </citation>
    <scope>NUCLEOTIDE SEQUENCE [LARGE SCALE GENOMIC DNA]</scope>
    <source>
        <strain evidence="6 7">CAIM 1751</strain>
    </source>
</reference>
<evidence type="ECO:0000256" key="2">
    <source>
        <dbReference type="ARBA" id="ARBA00022475"/>
    </source>
</evidence>
<dbReference type="InterPro" id="IPR011399">
    <property type="entry name" value="NosR"/>
</dbReference>
<accession>A0A3N3DZM2</accession>
<dbReference type="SUPFAM" id="SSF54862">
    <property type="entry name" value="4Fe-4S ferredoxins"/>
    <property type="match status" value="1"/>
</dbReference>
<evidence type="ECO:0000256" key="4">
    <source>
        <dbReference type="SAM" id="Phobius"/>
    </source>
</evidence>
<dbReference type="InterPro" id="IPR052378">
    <property type="entry name" value="NosR_regulator"/>
</dbReference>
<feature type="transmembrane region" description="Helical" evidence="4">
    <location>
        <begin position="495"/>
        <end position="514"/>
    </location>
</feature>
<dbReference type="PANTHER" id="PTHR30224">
    <property type="entry name" value="ELECTRON TRANSPORT PROTEIN"/>
    <property type="match status" value="1"/>
</dbReference>
<evidence type="ECO:0000256" key="3">
    <source>
        <dbReference type="ARBA" id="ARBA00023136"/>
    </source>
</evidence>
<organism evidence="6 7">
    <name type="scientific">Vibrio ponticus</name>
    <dbReference type="NCBI Taxonomy" id="265668"/>
    <lineage>
        <taxon>Bacteria</taxon>
        <taxon>Pseudomonadati</taxon>
        <taxon>Pseudomonadota</taxon>
        <taxon>Gammaproteobacteria</taxon>
        <taxon>Vibrionales</taxon>
        <taxon>Vibrionaceae</taxon>
        <taxon>Vibrio</taxon>
    </lineage>
</organism>
<comment type="caution">
    <text evidence="6">The sequence shown here is derived from an EMBL/GenBank/DDBJ whole genome shotgun (WGS) entry which is preliminary data.</text>
</comment>
<dbReference type="PANTHER" id="PTHR30224:SF4">
    <property type="entry name" value="ELECTRON TRANSPORT PROTEIN YCCM-RELATED"/>
    <property type="match status" value="1"/>
</dbReference>
<dbReference type="RefSeq" id="WP_123782173.1">
    <property type="nucleotide sequence ID" value="NZ_RKIK01000029.1"/>
</dbReference>
<comment type="subcellular location">
    <subcellularLocation>
        <location evidence="1">Cell membrane</location>
    </subcellularLocation>
</comment>
<feature type="transmembrane region" description="Helical" evidence="4">
    <location>
        <begin position="596"/>
        <end position="613"/>
    </location>
</feature>
<keyword evidence="3 4" id="KW-0472">Membrane</keyword>
<dbReference type="InterPro" id="IPR017896">
    <property type="entry name" value="4Fe4S_Fe-S-bd"/>
</dbReference>
<proteinExistence type="predicted"/>
<evidence type="ECO:0000259" key="5">
    <source>
        <dbReference type="SMART" id="SM00900"/>
    </source>
</evidence>
<feature type="transmembrane region" description="Helical" evidence="4">
    <location>
        <begin position="18"/>
        <end position="38"/>
    </location>
</feature>
<dbReference type="GO" id="GO:0005886">
    <property type="term" value="C:plasma membrane"/>
    <property type="evidence" value="ECO:0007669"/>
    <property type="project" value="UniProtKB-SubCell"/>
</dbReference>
<protein>
    <submittedName>
        <fullName evidence="6">4Fe-4S binding protein</fullName>
    </submittedName>
</protein>
<keyword evidence="4" id="KW-1133">Transmembrane helix</keyword>
<dbReference type="SMART" id="SM00900">
    <property type="entry name" value="FMN_bind"/>
    <property type="match status" value="1"/>
</dbReference>
<dbReference type="GO" id="GO:0003677">
    <property type="term" value="F:DNA binding"/>
    <property type="evidence" value="ECO:0007669"/>
    <property type="project" value="InterPro"/>
</dbReference>
<dbReference type="InterPro" id="IPR007329">
    <property type="entry name" value="FMN-bd"/>
</dbReference>
<dbReference type="GO" id="GO:0010181">
    <property type="term" value="F:FMN binding"/>
    <property type="evidence" value="ECO:0007669"/>
    <property type="project" value="InterPro"/>
</dbReference>
<dbReference type="GO" id="GO:0045893">
    <property type="term" value="P:positive regulation of DNA-templated transcription"/>
    <property type="evidence" value="ECO:0007669"/>
    <property type="project" value="InterPro"/>
</dbReference>
<sequence length="718" mass="82381">MRTLTKHHRLFCHIPGKILSYLIVILHLFLWLLPCSIVSAQTDATDIPADIIELFPNATRLGPLDSEIPVIPVFQLHQLLGYVFQTDDLTDFVGFSGDSINLLIGLDTQGSFSGLKVLNHHEPIFIHGLGEKPMMDFVQQYQHHSVKEQYIIGADEKSLNGPTYFDGVTRATVSILVIHDTIITSALKVARKKLQGFAKSTPFIINDHYFEPHDIQSLIEQGYLLRWQVTKEQVASLPNDVFQYIQQNYPLDTPFIDLYIAFLNIPIIGKNLLGETEFERLKDNLKRGEHALMLINRGQYSFIGDDFVPQTVSERLSAMQDQLPVELRDIDFYSFEDPSFITSMPKHNDLKVFRIKSQSGFELQRNFELSLSLLYQQNYLSQKHFTFTHAINLPAHLFSKQVLPQAPEKKPLWLTIWQSRLVEIALLSIYLLAITILFIKQKPLASNQVTMHRIRLFCLLFTLSFIGFYSQGQLSVVNIYTLLHSLYSGFQIEMFLLDPIIFILWSFVFVTLFIWGRGVFCGWLCPFGALQEFVALLAAKLKIKQWHIQPKVHRSARLLKYVLLIGLIAISCYSLSTAEKLSEVEPFKTSITLNFVRYWPFTLYAILLLALGLKIHKFYCRYICPLGAGLAILGRYPLFKWLERRKECGDPCQLCRSKKCGIDAINFDGRIDYSECVQCLECLIVIQSPTQCVINKYGRKKASRNLKNAPQPIKVVQP</sequence>
<gene>
    <name evidence="6" type="ORF">EGH82_11440</name>
</gene>
<dbReference type="PIRSF" id="PIRSF036354">
    <property type="entry name" value="NosR"/>
    <property type="match status" value="1"/>
</dbReference>
<keyword evidence="4" id="KW-0812">Transmembrane</keyword>
<feature type="transmembrane region" description="Helical" evidence="4">
    <location>
        <begin position="558"/>
        <end position="576"/>
    </location>
</feature>
<evidence type="ECO:0000313" key="7">
    <source>
        <dbReference type="Proteomes" id="UP000278792"/>
    </source>
</evidence>
<feature type="domain" description="FMN-binding" evidence="5">
    <location>
        <begin position="94"/>
        <end position="189"/>
    </location>
</feature>
<evidence type="ECO:0000313" key="6">
    <source>
        <dbReference type="EMBL" id="ROV59967.1"/>
    </source>
</evidence>
<evidence type="ECO:0000256" key="1">
    <source>
        <dbReference type="ARBA" id="ARBA00004236"/>
    </source>
</evidence>
<feature type="transmembrane region" description="Helical" evidence="4">
    <location>
        <begin position="421"/>
        <end position="439"/>
    </location>
</feature>
<keyword evidence="2" id="KW-1003">Cell membrane</keyword>